<dbReference type="InterPro" id="IPR007278">
    <property type="entry name" value="DUF397"/>
</dbReference>
<feature type="domain" description="DUF397" evidence="1">
    <location>
        <begin position="17"/>
        <end position="69"/>
    </location>
</feature>
<dbReference type="RefSeq" id="WP_093420545.1">
    <property type="nucleotide sequence ID" value="NZ_FOZX01000007.1"/>
</dbReference>
<dbReference type="Proteomes" id="UP000198852">
    <property type="component" value="Unassembled WGS sequence"/>
</dbReference>
<protein>
    <recommendedName>
        <fullName evidence="1">DUF397 domain-containing protein</fullName>
    </recommendedName>
</protein>
<organism evidence="2 3">
    <name type="scientific">Saccharopolyspora flava</name>
    <dbReference type="NCBI Taxonomy" id="95161"/>
    <lineage>
        <taxon>Bacteria</taxon>
        <taxon>Bacillati</taxon>
        <taxon>Actinomycetota</taxon>
        <taxon>Actinomycetes</taxon>
        <taxon>Pseudonocardiales</taxon>
        <taxon>Pseudonocardiaceae</taxon>
        <taxon>Saccharopolyspora</taxon>
    </lineage>
</organism>
<dbReference type="EMBL" id="FOZX01000007">
    <property type="protein sequence ID" value="SFS90815.1"/>
    <property type="molecule type" value="Genomic_DNA"/>
</dbReference>
<evidence type="ECO:0000313" key="2">
    <source>
        <dbReference type="EMBL" id="SFS90815.1"/>
    </source>
</evidence>
<evidence type="ECO:0000259" key="1">
    <source>
        <dbReference type="Pfam" id="PF04149"/>
    </source>
</evidence>
<keyword evidence="3" id="KW-1185">Reference proteome</keyword>
<reference evidence="3" key="1">
    <citation type="submission" date="2016-10" db="EMBL/GenBank/DDBJ databases">
        <authorList>
            <person name="Varghese N."/>
            <person name="Submissions S."/>
        </authorList>
    </citation>
    <scope>NUCLEOTIDE SEQUENCE [LARGE SCALE GENOMIC DNA]</scope>
    <source>
        <strain evidence="3">DSM 44771</strain>
    </source>
</reference>
<name>A0A1I6TNR8_9PSEU</name>
<proteinExistence type="predicted"/>
<evidence type="ECO:0000313" key="3">
    <source>
        <dbReference type="Proteomes" id="UP000198852"/>
    </source>
</evidence>
<dbReference type="AlphaFoldDB" id="A0A1I6TNR8"/>
<dbReference type="OrthoDB" id="3636733at2"/>
<gene>
    <name evidence="2" type="ORF">SAMN05660874_04139</name>
</gene>
<dbReference type="Pfam" id="PF04149">
    <property type="entry name" value="DUF397"/>
    <property type="match status" value="1"/>
</dbReference>
<accession>A0A1I6TNR8</accession>
<sequence length="130" mass="13681">MISNNSNMERGGAPVGVWFKSSLSHPNGNDCVEVFFEVGRAHIRDSKDGGVGPSVVVPAELWQSFLDEVVGDGGANSAIRVDVESSGGATIRSRDDDQVALSYTPGEWTAFVAGVRNGEFTLPDAARLAA</sequence>